<feature type="compositionally biased region" description="Pro residues" evidence="1">
    <location>
        <begin position="1"/>
        <end position="10"/>
    </location>
</feature>
<dbReference type="InterPro" id="IPR047525">
    <property type="entry name" value="TfoX-like"/>
</dbReference>
<evidence type="ECO:0000313" key="3">
    <source>
        <dbReference type="EMBL" id="NMO20199.1"/>
    </source>
</evidence>
<dbReference type="PANTHER" id="PTHR36121">
    <property type="entry name" value="PROTEIN SXY"/>
    <property type="match status" value="1"/>
</dbReference>
<protein>
    <submittedName>
        <fullName evidence="3">TfoX/Sxy family protein</fullName>
    </submittedName>
</protein>
<dbReference type="EMBL" id="JABBJJ010000230">
    <property type="protein sequence ID" value="NMO20199.1"/>
    <property type="molecule type" value="Genomic_DNA"/>
</dbReference>
<evidence type="ECO:0000256" key="1">
    <source>
        <dbReference type="SAM" id="MobiDB-lite"/>
    </source>
</evidence>
<dbReference type="Gene3D" id="1.10.150.20">
    <property type="entry name" value="5' to 3' exonuclease, C-terminal subdomain"/>
    <property type="match status" value="1"/>
</dbReference>
<dbReference type="InterPro" id="IPR007077">
    <property type="entry name" value="TfoX_C"/>
</dbReference>
<feature type="domain" description="TfoX C-terminal" evidence="2">
    <location>
        <begin position="37"/>
        <end position="109"/>
    </location>
</feature>
<name>A0A848LR93_9BACT</name>
<comment type="caution">
    <text evidence="3">The sequence shown here is derived from an EMBL/GenBank/DDBJ whole genome shotgun (WGS) entry which is preliminary data.</text>
</comment>
<evidence type="ECO:0000259" key="2">
    <source>
        <dbReference type="Pfam" id="PF04994"/>
    </source>
</evidence>
<organism evidence="3 4">
    <name type="scientific">Pyxidicoccus fallax</name>
    <dbReference type="NCBI Taxonomy" id="394095"/>
    <lineage>
        <taxon>Bacteria</taxon>
        <taxon>Pseudomonadati</taxon>
        <taxon>Myxococcota</taxon>
        <taxon>Myxococcia</taxon>
        <taxon>Myxococcales</taxon>
        <taxon>Cystobacterineae</taxon>
        <taxon>Myxococcaceae</taxon>
        <taxon>Pyxidicoccus</taxon>
    </lineage>
</organism>
<dbReference type="Pfam" id="PF04994">
    <property type="entry name" value="TfoX_C"/>
    <property type="match status" value="1"/>
</dbReference>
<evidence type="ECO:0000313" key="4">
    <source>
        <dbReference type="Proteomes" id="UP000518300"/>
    </source>
</evidence>
<gene>
    <name evidence="3" type="ORF">HG543_35870</name>
</gene>
<dbReference type="Proteomes" id="UP000518300">
    <property type="component" value="Unassembled WGS sequence"/>
</dbReference>
<keyword evidence="4" id="KW-1185">Reference proteome</keyword>
<sequence>MPSPRPPRPGRPSRKRPSTSPTPVKAGASARGSTAGLLNLGERTSERLRAVGIPDEATLRAVGATDAYRRLKAAFPEQVSAVALYALHGALTNTHWNDFPPEVKAQMRARAEEAPPSSRRR</sequence>
<dbReference type="AlphaFoldDB" id="A0A848LR93"/>
<accession>A0A848LR93</accession>
<reference evidence="3 4" key="1">
    <citation type="submission" date="2020-04" db="EMBL/GenBank/DDBJ databases">
        <title>Draft genome of Pyxidicoccus fallax type strain.</title>
        <authorList>
            <person name="Whitworth D.E."/>
        </authorList>
    </citation>
    <scope>NUCLEOTIDE SEQUENCE [LARGE SCALE GENOMIC DNA]</scope>
    <source>
        <strain evidence="3 4">DSM 14698</strain>
    </source>
</reference>
<dbReference type="PANTHER" id="PTHR36121:SF1">
    <property type="entry name" value="PROTEIN SXY"/>
    <property type="match status" value="1"/>
</dbReference>
<feature type="region of interest" description="Disordered" evidence="1">
    <location>
        <begin position="1"/>
        <end position="41"/>
    </location>
</feature>
<proteinExistence type="predicted"/>